<evidence type="ECO:0000313" key="8">
    <source>
        <dbReference type="EMBL" id="AII07936.1"/>
    </source>
</evidence>
<evidence type="ECO:0000256" key="7">
    <source>
        <dbReference type="ARBA" id="ARBA00023033"/>
    </source>
</evidence>
<comment type="similarity">
    <text evidence="2">Belongs to the FAD-binding monooxygenase family.</text>
</comment>
<reference evidence="8 9" key="1">
    <citation type="submission" date="2014-07" db="EMBL/GenBank/DDBJ databases">
        <title>Genome Sequence of Rhodococcus opacus Strain R7, a Biodegrader of Mono- and Polycyclic Aromatic Hydrocarbons.</title>
        <authorList>
            <person name="Di Gennaro P."/>
            <person name="Zampolli J."/>
            <person name="Presti I."/>
            <person name="Cappelletti M."/>
            <person name="D'Ursi P."/>
            <person name="Orro A."/>
            <person name="Mezzelani A."/>
            <person name="Milanesi L."/>
        </authorList>
    </citation>
    <scope>NUCLEOTIDE SEQUENCE [LARGE SCALE GENOMIC DNA]</scope>
    <source>
        <strain evidence="8 9">R7</strain>
    </source>
</reference>
<evidence type="ECO:0000256" key="5">
    <source>
        <dbReference type="ARBA" id="ARBA00022857"/>
    </source>
</evidence>
<protein>
    <submittedName>
        <fullName evidence="8">Cyclopentanone 1,2-monooxygenase</fullName>
    </submittedName>
</protein>
<dbReference type="GO" id="GO:0050661">
    <property type="term" value="F:NADP binding"/>
    <property type="evidence" value="ECO:0007669"/>
    <property type="project" value="InterPro"/>
</dbReference>
<dbReference type="SUPFAM" id="SSF51905">
    <property type="entry name" value="FAD/NAD(P)-binding domain"/>
    <property type="match status" value="2"/>
</dbReference>
<dbReference type="PANTHER" id="PTHR43098:SF3">
    <property type="entry name" value="L-ORNITHINE N(5)-MONOOXYGENASE-RELATED"/>
    <property type="match status" value="1"/>
</dbReference>
<evidence type="ECO:0000313" key="9">
    <source>
        <dbReference type="Proteomes" id="UP000028488"/>
    </source>
</evidence>
<evidence type="ECO:0000256" key="6">
    <source>
        <dbReference type="ARBA" id="ARBA00023002"/>
    </source>
</evidence>
<dbReference type="EMBL" id="CP008947">
    <property type="protein sequence ID" value="AII07936.1"/>
    <property type="molecule type" value="Genomic_DNA"/>
</dbReference>
<dbReference type="PANTHER" id="PTHR43098">
    <property type="entry name" value="L-ORNITHINE N(5)-MONOOXYGENASE-RELATED"/>
    <property type="match status" value="1"/>
</dbReference>
<keyword evidence="7 8" id="KW-0503">Monooxygenase</keyword>
<dbReference type="Pfam" id="PF00743">
    <property type="entry name" value="FMO-like"/>
    <property type="match status" value="1"/>
</dbReference>
<accession>A0A076EPU2</accession>
<sequence>MNTTLLEELDVLVIGGGFSGVYQLDRLRTLGYNVKIYEAGTGLGGVWHWNSYPGARVDTWAPVYQFSREELWRDWNWSEMYPGRDELVRYFEYVDEKLDLSKDVRYETRVLAGRFDEETHKWTLVSRNERTGEEFTTQARFVIMCLGAGSKPLFPNLPGLEKFGGDYFHTARWPLEGYDLAGKRVAVIGTGASGIQVIQEASKVADHLTVFQRTPNTALPMNQQALTEADNAGMKKTYPERFANRKNTWAGFDYDFLKENLQDLSEERRNEILEELWTNGGLQPWLGGFLNVLFDKDDNDILYAFWRDKTRQRITRPELVELLAPTEPIHPWGVKRVSLEQNYFESLCRDDVELVDSSANPIREVTSDAIVTADGTRHEVDVIVLATGFDSVTGGLTAIDIRGTSNETFEEVFRGGSRTALGKATVGFPNLLYVYGPQSPNAFCNGPTCAELEGEHLIQIVEHMRNNGYTRIEAKPEAQQYWGAHIAELTSATLFPLAKSWYMGANVPGKTVEMLMYPGGLSVYLEILEKAAAGGYQEQFELV</sequence>
<dbReference type="InterPro" id="IPR020946">
    <property type="entry name" value="Flavin_mOase-like"/>
</dbReference>
<dbReference type="GO" id="GO:0050660">
    <property type="term" value="F:flavin adenine dinucleotide binding"/>
    <property type="evidence" value="ECO:0007669"/>
    <property type="project" value="InterPro"/>
</dbReference>
<evidence type="ECO:0000256" key="1">
    <source>
        <dbReference type="ARBA" id="ARBA00001974"/>
    </source>
</evidence>
<dbReference type="RefSeq" id="WP_128640809.1">
    <property type="nucleotide sequence ID" value="NZ_CP008947.1"/>
</dbReference>
<organism evidence="8 9">
    <name type="scientific">Rhodococcus opacus</name>
    <name type="common">Nocardia opaca</name>
    <dbReference type="NCBI Taxonomy" id="37919"/>
    <lineage>
        <taxon>Bacteria</taxon>
        <taxon>Bacillati</taxon>
        <taxon>Actinomycetota</taxon>
        <taxon>Actinomycetes</taxon>
        <taxon>Mycobacteriales</taxon>
        <taxon>Nocardiaceae</taxon>
        <taxon>Rhodococcus</taxon>
    </lineage>
</organism>
<dbReference type="eggNOG" id="COG2072">
    <property type="taxonomic scope" value="Bacteria"/>
</dbReference>
<evidence type="ECO:0000256" key="3">
    <source>
        <dbReference type="ARBA" id="ARBA00022630"/>
    </source>
</evidence>
<proteinExistence type="inferred from homology"/>
<keyword evidence="4" id="KW-0274">FAD</keyword>
<evidence type="ECO:0000256" key="2">
    <source>
        <dbReference type="ARBA" id="ARBA00010139"/>
    </source>
</evidence>
<dbReference type="GO" id="GO:0004499">
    <property type="term" value="F:N,N-dimethylaniline monooxygenase activity"/>
    <property type="evidence" value="ECO:0007669"/>
    <property type="project" value="InterPro"/>
</dbReference>
<name>A0A076EPU2_RHOOP</name>
<dbReference type="Proteomes" id="UP000028488">
    <property type="component" value="Chromosome"/>
</dbReference>
<dbReference type="AlphaFoldDB" id="A0A076EPU2"/>
<keyword evidence="5" id="KW-0521">NADP</keyword>
<dbReference type="InterPro" id="IPR050775">
    <property type="entry name" value="FAD-binding_Monooxygenases"/>
</dbReference>
<evidence type="ECO:0000256" key="4">
    <source>
        <dbReference type="ARBA" id="ARBA00022827"/>
    </source>
</evidence>
<dbReference type="InterPro" id="IPR036188">
    <property type="entry name" value="FAD/NAD-bd_sf"/>
</dbReference>
<gene>
    <name evidence="8" type="ORF">EP51_26170</name>
</gene>
<dbReference type="Gene3D" id="3.50.50.60">
    <property type="entry name" value="FAD/NAD(P)-binding domain"/>
    <property type="match status" value="3"/>
</dbReference>
<keyword evidence="3" id="KW-0285">Flavoprotein</keyword>
<dbReference type="PRINTS" id="PR00411">
    <property type="entry name" value="PNDRDTASEI"/>
</dbReference>
<comment type="cofactor">
    <cofactor evidence="1">
        <name>FAD</name>
        <dbReference type="ChEBI" id="CHEBI:57692"/>
    </cofactor>
</comment>
<keyword evidence="6" id="KW-0560">Oxidoreductase</keyword>